<feature type="binding site" evidence="15">
    <location>
        <begin position="455"/>
        <end position="462"/>
    </location>
    <ligand>
        <name>ATP</name>
        <dbReference type="ChEBI" id="CHEBI:30616"/>
    </ligand>
</feature>
<feature type="compositionally biased region" description="Basic residues" evidence="16">
    <location>
        <begin position="1"/>
        <end position="11"/>
    </location>
</feature>
<dbReference type="GO" id="GO:0007059">
    <property type="term" value="P:chromosome segregation"/>
    <property type="evidence" value="ECO:0007669"/>
    <property type="project" value="UniProtKB-KW"/>
</dbReference>
<organism evidence="19 20">
    <name type="scientific">Pelolinea submarina</name>
    <dbReference type="NCBI Taxonomy" id="913107"/>
    <lineage>
        <taxon>Bacteria</taxon>
        <taxon>Bacillati</taxon>
        <taxon>Chloroflexota</taxon>
        <taxon>Anaerolineae</taxon>
        <taxon>Anaerolineales</taxon>
        <taxon>Anaerolineaceae</taxon>
        <taxon>Pelolinea</taxon>
    </lineage>
</organism>
<evidence type="ECO:0000256" key="6">
    <source>
        <dbReference type="ARBA" id="ARBA00022741"/>
    </source>
</evidence>
<dbReference type="GO" id="GO:0051301">
    <property type="term" value="P:cell division"/>
    <property type="evidence" value="ECO:0007669"/>
    <property type="project" value="UniProtKB-KW"/>
</dbReference>
<dbReference type="InterPro" id="IPR003593">
    <property type="entry name" value="AAA+_ATPase"/>
</dbReference>
<feature type="compositionally biased region" description="Low complexity" evidence="16">
    <location>
        <begin position="12"/>
        <end position="22"/>
    </location>
</feature>
<dbReference type="RefSeq" id="WP_116225503.1">
    <property type="nucleotide sequence ID" value="NZ_AP018437.1"/>
</dbReference>
<dbReference type="SMART" id="SM00843">
    <property type="entry name" value="Ftsk_gamma"/>
    <property type="match status" value="1"/>
</dbReference>
<keyword evidence="6 15" id="KW-0547">Nucleotide-binding</keyword>
<keyword evidence="5 17" id="KW-0812">Transmembrane</keyword>
<evidence type="ECO:0000256" key="15">
    <source>
        <dbReference type="PROSITE-ProRule" id="PRU00289"/>
    </source>
</evidence>
<evidence type="ECO:0000256" key="17">
    <source>
        <dbReference type="SAM" id="Phobius"/>
    </source>
</evidence>
<dbReference type="GO" id="GO:0003677">
    <property type="term" value="F:DNA binding"/>
    <property type="evidence" value="ECO:0007669"/>
    <property type="project" value="UniProtKB-KW"/>
</dbReference>
<name>A0A347ZVJ7_9CHLR</name>
<accession>A0A347ZVJ7</accession>
<dbReference type="Gene3D" id="3.30.980.40">
    <property type="match status" value="1"/>
</dbReference>
<feature type="region of interest" description="Disordered" evidence="16">
    <location>
        <begin position="1"/>
        <end position="37"/>
    </location>
</feature>
<dbReference type="PANTHER" id="PTHR22683:SF41">
    <property type="entry name" value="DNA TRANSLOCASE FTSK"/>
    <property type="match status" value="1"/>
</dbReference>
<dbReference type="PANTHER" id="PTHR22683">
    <property type="entry name" value="SPORULATION PROTEIN RELATED"/>
    <property type="match status" value="1"/>
</dbReference>
<dbReference type="InterPro" id="IPR018541">
    <property type="entry name" value="Ftsk_gamma"/>
</dbReference>
<feature type="transmembrane region" description="Helical" evidence="17">
    <location>
        <begin position="48"/>
        <end position="69"/>
    </location>
</feature>
<dbReference type="EMBL" id="QUMS01000003">
    <property type="protein sequence ID" value="REG07025.1"/>
    <property type="molecule type" value="Genomic_DNA"/>
</dbReference>
<dbReference type="InterPro" id="IPR036390">
    <property type="entry name" value="WH_DNA-bd_sf"/>
</dbReference>
<evidence type="ECO:0000256" key="3">
    <source>
        <dbReference type="ARBA" id="ARBA00022475"/>
    </source>
</evidence>
<evidence type="ECO:0000256" key="8">
    <source>
        <dbReference type="ARBA" id="ARBA00022840"/>
    </source>
</evidence>
<evidence type="ECO:0000256" key="1">
    <source>
        <dbReference type="ARBA" id="ARBA00004651"/>
    </source>
</evidence>
<dbReference type="GO" id="GO:0005524">
    <property type="term" value="F:ATP binding"/>
    <property type="evidence" value="ECO:0007669"/>
    <property type="project" value="UniProtKB-UniRule"/>
</dbReference>
<proteinExistence type="inferred from homology"/>
<feature type="domain" description="FtsK" evidence="18">
    <location>
        <begin position="438"/>
        <end position="624"/>
    </location>
</feature>
<evidence type="ECO:0000256" key="12">
    <source>
        <dbReference type="ARBA" id="ARBA00023306"/>
    </source>
</evidence>
<reference evidence="19 20" key="1">
    <citation type="submission" date="2018-08" db="EMBL/GenBank/DDBJ databases">
        <title>Genomic Encyclopedia of Type Strains, Phase IV (KMG-IV): sequencing the most valuable type-strain genomes for metagenomic binning, comparative biology and taxonomic classification.</title>
        <authorList>
            <person name="Goeker M."/>
        </authorList>
    </citation>
    <scope>NUCLEOTIDE SEQUENCE [LARGE SCALE GENOMIC DNA]</scope>
    <source>
        <strain evidence="19 20">DSM 23923</strain>
    </source>
</reference>
<dbReference type="SUPFAM" id="SSF46785">
    <property type="entry name" value="Winged helix' DNA-binding domain"/>
    <property type="match status" value="1"/>
</dbReference>
<evidence type="ECO:0000256" key="2">
    <source>
        <dbReference type="ARBA" id="ARBA00006474"/>
    </source>
</evidence>
<keyword evidence="20" id="KW-1185">Reference proteome</keyword>
<evidence type="ECO:0000256" key="10">
    <source>
        <dbReference type="ARBA" id="ARBA00023125"/>
    </source>
</evidence>
<dbReference type="AlphaFoldDB" id="A0A347ZVJ7"/>
<dbReference type="Pfam" id="PF01580">
    <property type="entry name" value="FtsK_SpoIIIE"/>
    <property type="match status" value="1"/>
</dbReference>
<dbReference type="InterPro" id="IPR002543">
    <property type="entry name" value="FtsK_dom"/>
</dbReference>
<dbReference type="Pfam" id="PF13491">
    <property type="entry name" value="FtsK_4TM"/>
    <property type="match status" value="1"/>
</dbReference>
<keyword evidence="9 17" id="KW-1133">Transmembrane helix</keyword>
<sequence length="783" mass="86025">MARKTTKKTTSRKSTSSRSSRATSRKRASSSKSGVSRQLRRISGERKLDILGVLLLIFGVLSLLGFFGGSESSITGAINQFLGRVAGFGAILFPLLLIFLGLWFLVRNEQRFPMLSAERMLGVVLLYLNILSWLHWFDGGGWALAKAGQGGGYLGAIFERLLVVALGEVGAAVVLVAWLLLALAFTFDLSIPDLFRKMTQPAVKTGEFIAEKSNKGMETIRGDGEISPAQKPKPIFRNGSTSPQGFTPLDGKPLKKMAGKKGDAVPAVSEQEAKPAVSGTQMARIFQSSESGLEWKLPNVDEILNPAIKAVVRQNVDQDRARVIEETLESFGAPAHVIEIHRGPTFTQFGVEPDLIQTRNGQMRVRVNKITSLSDDLALALAASRIRIQAPVPGRHYIGIEVPNEETELVSLREGVESKSFQKLNAFLRFVLGKDVAGKPVAVDLATMPHLLIAGTTGSGKSVCINAILSCLLLDRTPNELRLVMVDPKRVELTGYNGIPHLLTPVIVDMEKVVGTLQWMSREMDSRYKKFAEVGARNISDYNSNQPQKLPYIVVVIDELADLMMMAPEETERNLNRLAQLARATGIHVIIATQRPSVDVLTGMIKANFPSRISFTVVSGVDSRVVLDQPGAEQLMGRGDMLFQAPDAPAPKRLQGVFVSNEEIQRLVQYWIDQKKALMETDPQAAEKMPEKVYPSATLTQTPLFDKAPEPDEDPILEKAIELVRQEERASISMLQRKLGIGYTRAARIVDRMEEKGIIGESDSGSGVRPVLDFGDEYTEEEE</sequence>
<gene>
    <name evidence="19" type="ORF">DFR64_2227</name>
</gene>
<keyword evidence="7" id="KW-0159">Chromosome partition</keyword>
<feature type="compositionally biased region" description="Acidic residues" evidence="16">
    <location>
        <begin position="774"/>
        <end position="783"/>
    </location>
</feature>
<keyword evidence="12" id="KW-0131">Cell cycle</keyword>
<comment type="function">
    <text evidence="13">Essential cell division protein that coordinates cell division and chromosome segregation. The N-terminus is involved in assembly of the cell-division machinery. The C-terminus functions as a DNA motor that moves dsDNA in an ATP-dependent manner towards the dif recombination site, which is located within the replication terminus region. Required for activation of the Xer recombinase, allowing activation of chromosome unlinking by recombination.</text>
</comment>
<dbReference type="OrthoDB" id="9807790at2"/>
<evidence type="ECO:0000256" key="16">
    <source>
        <dbReference type="SAM" id="MobiDB-lite"/>
    </source>
</evidence>
<evidence type="ECO:0000256" key="11">
    <source>
        <dbReference type="ARBA" id="ARBA00023136"/>
    </source>
</evidence>
<dbReference type="Proteomes" id="UP000256388">
    <property type="component" value="Unassembled WGS sequence"/>
</dbReference>
<dbReference type="SUPFAM" id="SSF52540">
    <property type="entry name" value="P-loop containing nucleoside triphosphate hydrolases"/>
    <property type="match status" value="1"/>
</dbReference>
<comment type="subcellular location">
    <subcellularLocation>
        <location evidence="1">Cell membrane</location>
        <topology evidence="1">Multi-pass membrane protein</topology>
    </subcellularLocation>
</comment>
<dbReference type="PROSITE" id="PS50901">
    <property type="entry name" value="FTSK"/>
    <property type="match status" value="1"/>
</dbReference>
<evidence type="ECO:0000313" key="20">
    <source>
        <dbReference type="Proteomes" id="UP000256388"/>
    </source>
</evidence>
<comment type="similarity">
    <text evidence="2">Belongs to the FtsK/SpoIIIE/SftA family.</text>
</comment>
<evidence type="ECO:0000256" key="7">
    <source>
        <dbReference type="ARBA" id="ARBA00022829"/>
    </source>
</evidence>
<keyword evidence="10" id="KW-0238">DNA-binding</keyword>
<dbReference type="GO" id="GO:0005886">
    <property type="term" value="C:plasma membrane"/>
    <property type="evidence" value="ECO:0007669"/>
    <property type="project" value="UniProtKB-SubCell"/>
</dbReference>
<feature type="transmembrane region" description="Helical" evidence="17">
    <location>
        <begin position="161"/>
        <end position="187"/>
    </location>
</feature>
<keyword evidence="11 17" id="KW-0472">Membrane</keyword>
<evidence type="ECO:0000256" key="9">
    <source>
        <dbReference type="ARBA" id="ARBA00022989"/>
    </source>
</evidence>
<dbReference type="Gene3D" id="1.10.10.10">
    <property type="entry name" value="Winged helix-like DNA-binding domain superfamily/Winged helix DNA-binding domain"/>
    <property type="match status" value="1"/>
</dbReference>
<dbReference type="Pfam" id="PF09397">
    <property type="entry name" value="FtsK_gamma"/>
    <property type="match status" value="1"/>
</dbReference>
<dbReference type="InterPro" id="IPR041027">
    <property type="entry name" value="FtsK_alpha"/>
</dbReference>
<comment type="subunit">
    <text evidence="14">Homohexamer. Forms a ring that surrounds DNA.</text>
</comment>
<feature type="transmembrane region" description="Helical" evidence="17">
    <location>
        <begin position="117"/>
        <end position="136"/>
    </location>
</feature>
<dbReference type="InterPro" id="IPR050206">
    <property type="entry name" value="FtsK/SpoIIIE/SftA"/>
</dbReference>
<dbReference type="Gene3D" id="3.40.50.300">
    <property type="entry name" value="P-loop containing nucleotide triphosphate hydrolases"/>
    <property type="match status" value="1"/>
</dbReference>
<protein>
    <submittedName>
        <fullName evidence="19">S-DNA-T family DNA segregation ATPase FtsK/SpoIIIE</fullName>
    </submittedName>
</protein>
<dbReference type="CDD" id="cd01127">
    <property type="entry name" value="TrwB_TraG_TraD_VirD4"/>
    <property type="match status" value="1"/>
</dbReference>
<evidence type="ECO:0000256" key="13">
    <source>
        <dbReference type="ARBA" id="ARBA00024986"/>
    </source>
</evidence>
<dbReference type="Pfam" id="PF17854">
    <property type="entry name" value="FtsK_alpha"/>
    <property type="match status" value="1"/>
</dbReference>
<evidence type="ECO:0000256" key="5">
    <source>
        <dbReference type="ARBA" id="ARBA00022692"/>
    </source>
</evidence>
<feature type="region of interest" description="Disordered" evidence="16">
    <location>
        <begin position="759"/>
        <end position="783"/>
    </location>
</feature>
<dbReference type="InterPro" id="IPR027417">
    <property type="entry name" value="P-loop_NTPase"/>
</dbReference>
<dbReference type="InterPro" id="IPR036388">
    <property type="entry name" value="WH-like_DNA-bd_sf"/>
</dbReference>
<dbReference type="SMART" id="SM00382">
    <property type="entry name" value="AAA"/>
    <property type="match status" value="1"/>
</dbReference>
<evidence type="ECO:0000259" key="18">
    <source>
        <dbReference type="PROSITE" id="PS50901"/>
    </source>
</evidence>
<comment type="caution">
    <text evidence="19">The sequence shown here is derived from an EMBL/GenBank/DDBJ whole genome shotgun (WGS) entry which is preliminary data.</text>
</comment>
<feature type="transmembrane region" description="Helical" evidence="17">
    <location>
        <begin position="81"/>
        <end position="105"/>
    </location>
</feature>
<dbReference type="InterPro" id="IPR025199">
    <property type="entry name" value="FtsK_4TM"/>
</dbReference>
<keyword evidence="8 15" id="KW-0067">ATP-binding</keyword>
<keyword evidence="3" id="KW-1003">Cell membrane</keyword>
<keyword evidence="4" id="KW-0132">Cell division</keyword>
<feature type="region of interest" description="Disordered" evidence="16">
    <location>
        <begin position="222"/>
        <end position="258"/>
    </location>
</feature>
<evidence type="ECO:0000256" key="14">
    <source>
        <dbReference type="ARBA" id="ARBA00025923"/>
    </source>
</evidence>
<evidence type="ECO:0000256" key="4">
    <source>
        <dbReference type="ARBA" id="ARBA00022618"/>
    </source>
</evidence>
<evidence type="ECO:0000313" key="19">
    <source>
        <dbReference type="EMBL" id="REG07025.1"/>
    </source>
</evidence>